<evidence type="ECO:0000256" key="4">
    <source>
        <dbReference type="ARBA" id="ARBA00023136"/>
    </source>
</evidence>
<accession>A0ABY3H8Z7</accession>
<evidence type="ECO:0000313" key="7">
    <source>
        <dbReference type="Proteomes" id="UP000321525"/>
    </source>
</evidence>
<keyword evidence="3" id="KW-1133">Transmembrane helix</keyword>
<comment type="subcellular location">
    <subcellularLocation>
        <location evidence="1">Membrane</location>
        <topology evidence="1">Single-pass membrane protein</topology>
    </subcellularLocation>
</comment>
<dbReference type="Gene3D" id="3.30.1150.10">
    <property type="match status" value="1"/>
</dbReference>
<organism evidence="6 7">
    <name type="scientific">Colwellia hornerae</name>
    <dbReference type="NCBI Taxonomy" id="89402"/>
    <lineage>
        <taxon>Bacteria</taxon>
        <taxon>Pseudomonadati</taxon>
        <taxon>Pseudomonadota</taxon>
        <taxon>Gammaproteobacteria</taxon>
        <taxon>Alteromonadales</taxon>
        <taxon>Colwelliaceae</taxon>
        <taxon>Colwellia</taxon>
    </lineage>
</organism>
<evidence type="ECO:0000256" key="3">
    <source>
        <dbReference type="ARBA" id="ARBA00022989"/>
    </source>
</evidence>
<feature type="domain" description="TonB C-terminal" evidence="5">
    <location>
        <begin position="21"/>
        <end position="107"/>
    </location>
</feature>
<keyword evidence="2" id="KW-0812">Transmembrane</keyword>
<dbReference type="EMBL" id="VOLR01000024">
    <property type="protein sequence ID" value="TWX56155.1"/>
    <property type="molecule type" value="Genomic_DNA"/>
</dbReference>
<dbReference type="RefSeq" id="WP_223271676.1">
    <property type="nucleotide sequence ID" value="NZ_VOLP01000023.1"/>
</dbReference>
<evidence type="ECO:0000259" key="5">
    <source>
        <dbReference type="PROSITE" id="PS52015"/>
    </source>
</evidence>
<keyword evidence="7" id="KW-1185">Reference proteome</keyword>
<name>A0ABY3H8Z7_9GAMM</name>
<comment type="caution">
    <text evidence="6">The sequence shown here is derived from an EMBL/GenBank/DDBJ whole genome shotgun (WGS) entry which is preliminary data.</text>
</comment>
<evidence type="ECO:0000256" key="2">
    <source>
        <dbReference type="ARBA" id="ARBA00022692"/>
    </source>
</evidence>
<dbReference type="PROSITE" id="PS52015">
    <property type="entry name" value="TONB_CTD"/>
    <property type="match status" value="1"/>
</dbReference>
<evidence type="ECO:0000256" key="1">
    <source>
        <dbReference type="ARBA" id="ARBA00004167"/>
    </source>
</evidence>
<evidence type="ECO:0000313" key="6">
    <source>
        <dbReference type="EMBL" id="TWX56155.1"/>
    </source>
</evidence>
<gene>
    <name evidence="6" type="ORF">ESZ26_15360</name>
</gene>
<dbReference type="Proteomes" id="UP000321525">
    <property type="component" value="Unassembled WGS sequence"/>
</dbReference>
<dbReference type="InterPro" id="IPR037682">
    <property type="entry name" value="TonB_C"/>
</dbReference>
<reference evidence="6 7" key="1">
    <citation type="submission" date="2019-08" db="EMBL/GenBank/DDBJ databases">
        <title>Genomes of sea-ice associated Colwellia species.</title>
        <authorList>
            <person name="Bowman J.P."/>
        </authorList>
    </citation>
    <scope>NUCLEOTIDE SEQUENCE [LARGE SCALE GENOMIC DNA]</scope>
    <source>
        <strain evidence="6 7">ACAM 607</strain>
    </source>
</reference>
<dbReference type="Pfam" id="PF03544">
    <property type="entry name" value="TonB_C"/>
    <property type="match status" value="1"/>
</dbReference>
<dbReference type="SUPFAM" id="SSF74653">
    <property type="entry name" value="TolA/TonB C-terminal domain"/>
    <property type="match status" value="1"/>
</dbReference>
<proteinExistence type="predicted"/>
<keyword evidence="4" id="KW-0472">Membrane</keyword>
<dbReference type="NCBIfam" id="TIGR01352">
    <property type="entry name" value="tonB_Cterm"/>
    <property type="match status" value="1"/>
</dbReference>
<protein>
    <submittedName>
        <fullName evidence="6">TonB family protein</fullName>
    </submittedName>
</protein>
<sequence length="107" mass="12227">MNVASLPIDVVTVSVTADIKPPRLSLVPLYQEQPKYSIDVIRAQQSGTVKLAYSLSPQGEVLNINTVELNVNRELNISARKALSKWRYRRGIYSEERYKIIFDFTLE</sequence>
<dbReference type="InterPro" id="IPR006260">
    <property type="entry name" value="TonB/TolA_C"/>
</dbReference>